<feature type="domain" description="Cyclophilin-like" evidence="4">
    <location>
        <begin position="362"/>
        <end position="462"/>
    </location>
</feature>
<proteinExistence type="predicted"/>
<dbReference type="SUPFAM" id="SSF50891">
    <property type="entry name" value="Cyclophilin-like"/>
    <property type="match status" value="1"/>
</dbReference>
<evidence type="ECO:0000256" key="1">
    <source>
        <dbReference type="SAM" id="SignalP"/>
    </source>
</evidence>
<evidence type="ECO:0000259" key="3">
    <source>
        <dbReference type="Pfam" id="PF12682"/>
    </source>
</evidence>
<dbReference type="InterPro" id="IPR012854">
    <property type="entry name" value="Cu_amine_oxidase-like_N"/>
</dbReference>
<dbReference type="InterPro" id="IPR036582">
    <property type="entry name" value="Mao_N_sf"/>
</dbReference>
<dbReference type="GO" id="GO:0010181">
    <property type="term" value="F:FMN binding"/>
    <property type="evidence" value="ECO:0007669"/>
    <property type="project" value="InterPro"/>
</dbReference>
<evidence type="ECO:0000313" key="6">
    <source>
        <dbReference type="Proteomes" id="UP000806542"/>
    </source>
</evidence>
<dbReference type="Gene3D" id="3.40.50.360">
    <property type="match status" value="1"/>
</dbReference>
<dbReference type="InterPro" id="IPR029039">
    <property type="entry name" value="Flavoprotein-like_sf"/>
</dbReference>
<name>A0A9D5LYZ7_9FIRM</name>
<dbReference type="PANTHER" id="PTHR39201:SF1">
    <property type="entry name" value="FLAVODOXIN-LIKE DOMAIN-CONTAINING PROTEIN"/>
    <property type="match status" value="1"/>
</dbReference>
<dbReference type="Proteomes" id="UP000806542">
    <property type="component" value="Unassembled WGS sequence"/>
</dbReference>
<evidence type="ECO:0000259" key="4">
    <source>
        <dbReference type="Pfam" id="PF18050"/>
    </source>
</evidence>
<dbReference type="Pfam" id="PF07833">
    <property type="entry name" value="Cu_amine_oxidN1"/>
    <property type="match status" value="1"/>
</dbReference>
<dbReference type="Gene3D" id="2.40.100.20">
    <property type="match status" value="1"/>
</dbReference>
<dbReference type="InterPro" id="IPR041183">
    <property type="entry name" value="Cyclophilin-like"/>
</dbReference>
<dbReference type="GO" id="GO:0016651">
    <property type="term" value="F:oxidoreductase activity, acting on NAD(P)H"/>
    <property type="evidence" value="ECO:0007669"/>
    <property type="project" value="UniProtKB-ARBA"/>
</dbReference>
<dbReference type="InterPro" id="IPR029000">
    <property type="entry name" value="Cyclophilin-like_dom_sf"/>
</dbReference>
<organism evidence="5 6">
    <name type="scientific">Ructibacterium gallinarum</name>
    <dbReference type="NCBI Taxonomy" id="2779355"/>
    <lineage>
        <taxon>Bacteria</taxon>
        <taxon>Bacillati</taxon>
        <taxon>Bacillota</taxon>
        <taxon>Clostridia</taxon>
        <taxon>Eubacteriales</taxon>
        <taxon>Oscillospiraceae</taxon>
        <taxon>Ructibacterium</taxon>
    </lineage>
</organism>
<comment type="caution">
    <text evidence="5">The sequence shown here is derived from an EMBL/GenBank/DDBJ whole genome shotgun (WGS) entry which is preliminary data.</text>
</comment>
<accession>A0A9D5LYZ7</accession>
<dbReference type="Pfam" id="PF12682">
    <property type="entry name" value="Flavodoxin_4"/>
    <property type="match status" value="1"/>
</dbReference>
<evidence type="ECO:0000259" key="2">
    <source>
        <dbReference type="Pfam" id="PF07833"/>
    </source>
</evidence>
<dbReference type="InterPro" id="IPR008254">
    <property type="entry name" value="Flavodoxin/NO_synth"/>
</dbReference>
<feature type="chain" id="PRO_5038636545" evidence="1">
    <location>
        <begin position="25"/>
        <end position="469"/>
    </location>
</feature>
<sequence>MKKMLSVLLVLCCIFTMCFTTSCAAQGIEEENNTVIVLTIGNPVMTVNGSTAEIDPGRGTAPVIENDRTLIPVRSLIETMGGTVGWNEETQTAILTYGEDEIRLTLNIATAYFNDQAQTLDVAPVSINDRTMLPIRFISESFEFAVEWNGDAQTVTITKNAEKEDTTSQPAVDNPADTQENTQSQAIVVHFSATGNTKALAQTIAQAADADLWEIIPQEPYTTEDLNYNNDDCRANIEMKDETSRPAISETIENIETYDTIFLGYPIWWGTMPRIINTFLETYDLSGKTILPFCTSGGSGISASVSAIKSACPNADVKEGLRGTSSTTAEQAKEWMTENGYENNETNETSQISEERKIRLSWEDKEVIIAMENNKTADDFISKLPMTVVFEDYNNTEKIAYLDNELVKDEEAAGCQPEPGTFALYAPWGNLALFYQNWSYSDDLVPLGSIESGAEYVEFLEGTIYAEIY</sequence>
<dbReference type="PANTHER" id="PTHR39201">
    <property type="entry name" value="EXPORTED PROTEIN-RELATED"/>
    <property type="match status" value="1"/>
</dbReference>
<reference evidence="5" key="1">
    <citation type="submission" date="2020-10" db="EMBL/GenBank/DDBJ databases">
        <title>ChiBAC.</title>
        <authorList>
            <person name="Zenner C."/>
            <person name="Hitch T.C.A."/>
            <person name="Clavel T."/>
        </authorList>
    </citation>
    <scope>NUCLEOTIDE SEQUENCE</scope>
    <source>
        <strain evidence="5">DSM 107454</strain>
    </source>
</reference>
<dbReference type="SUPFAM" id="SSF55383">
    <property type="entry name" value="Copper amine oxidase, domain N"/>
    <property type="match status" value="1"/>
</dbReference>
<dbReference type="PROSITE" id="PS51257">
    <property type="entry name" value="PROKAR_LIPOPROTEIN"/>
    <property type="match status" value="1"/>
</dbReference>
<gene>
    <name evidence="5" type="ORF">INF28_01100</name>
</gene>
<dbReference type="AlphaFoldDB" id="A0A9D5LYZ7"/>
<keyword evidence="1" id="KW-0732">Signal</keyword>
<dbReference type="Pfam" id="PF18050">
    <property type="entry name" value="Cyclophil_like2"/>
    <property type="match status" value="1"/>
</dbReference>
<dbReference type="NCBIfam" id="NF005501">
    <property type="entry name" value="PRK07116.1"/>
    <property type="match status" value="1"/>
</dbReference>
<dbReference type="EMBL" id="JADCKB010000001">
    <property type="protein sequence ID" value="MBE5039066.1"/>
    <property type="molecule type" value="Genomic_DNA"/>
</dbReference>
<feature type="domain" description="Copper amine oxidase-like N-terminal" evidence="2">
    <location>
        <begin position="61"/>
        <end position="157"/>
    </location>
</feature>
<dbReference type="Gene3D" id="3.30.457.10">
    <property type="entry name" value="Copper amine oxidase-like, N-terminal domain"/>
    <property type="match status" value="1"/>
</dbReference>
<protein>
    <submittedName>
        <fullName evidence="5">NAD(P)H-dependent oxidoreductase</fullName>
    </submittedName>
</protein>
<evidence type="ECO:0000313" key="5">
    <source>
        <dbReference type="EMBL" id="MBE5039066.1"/>
    </source>
</evidence>
<feature type="domain" description="Flavodoxin-like" evidence="3">
    <location>
        <begin position="187"/>
        <end position="337"/>
    </location>
</feature>
<dbReference type="SUPFAM" id="SSF52218">
    <property type="entry name" value="Flavoproteins"/>
    <property type="match status" value="1"/>
</dbReference>
<dbReference type="RefSeq" id="WP_226391616.1">
    <property type="nucleotide sequence ID" value="NZ_JADCKB010000001.1"/>
</dbReference>
<feature type="signal peptide" evidence="1">
    <location>
        <begin position="1"/>
        <end position="24"/>
    </location>
</feature>
<keyword evidence="6" id="KW-1185">Reference proteome</keyword>